<evidence type="ECO:0000313" key="1">
    <source>
        <dbReference type="EMBL" id="MBK0383043.1"/>
    </source>
</evidence>
<dbReference type="EMBL" id="JAEHFY010000010">
    <property type="protein sequence ID" value="MBK0383043.1"/>
    <property type="molecule type" value="Genomic_DNA"/>
</dbReference>
<evidence type="ECO:0000313" key="2">
    <source>
        <dbReference type="Proteomes" id="UP000660024"/>
    </source>
</evidence>
<protein>
    <submittedName>
        <fullName evidence="1">Uncharacterized protein</fullName>
    </submittedName>
</protein>
<accession>A0ABS1BJH2</accession>
<keyword evidence="2" id="KW-1185">Reference proteome</keyword>
<name>A0ABS1BJH2_9SPHI</name>
<sequence length="135" mass="16191">MYSYVFPKDSYMSSSKIIINGKEFNTFNLLKAKGDIIRGNVKRFIYLKNNKGKDKYYYKLKQMTGNKLPDFFYQKIFISNNTETLFTKWLKPFVESQYHNKIKSIKIYSIDFLLDKDNRPYINKSTLVLNQKFDD</sequence>
<comment type="caution">
    <text evidence="1">The sequence shown here is derived from an EMBL/GenBank/DDBJ whole genome shotgun (WGS) entry which is preliminary data.</text>
</comment>
<dbReference type="RefSeq" id="WP_200585847.1">
    <property type="nucleotide sequence ID" value="NZ_JAEHFY010000010.1"/>
</dbReference>
<dbReference type="Proteomes" id="UP000660024">
    <property type="component" value="Unassembled WGS sequence"/>
</dbReference>
<gene>
    <name evidence="1" type="ORF">I5M32_08735</name>
</gene>
<proteinExistence type="predicted"/>
<organism evidence="1 2">
    <name type="scientific">Pedobacter segetis</name>
    <dbReference type="NCBI Taxonomy" id="2793069"/>
    <lineage>
        <taxon>Bacteria</taxon>
        <taxon>Pseudomonadati</taxon>
        <taxon>Bacteroidota</taxon>
        <taxon>Sphingobacteriia</taxon>
        <taxon>Sphingobacteriales</taxon>
        <taxon>Sphingobacteriaceae</taxon>
        <taxon>Pedobacter</taxon>
    </lineage>
</organism>
<reference evidence="1 2" key="1">
    <citation type="submission" date="2020-12" db="EMBL/GenBank/DDBJ databases">
        <title>Bacterial novel species Pedobacter sp. SD-b isolated from soil.</title>
        <authorList>
            <person name="Jung H.-Y."/>
        </authorList>
    </citation>
    <scope>NUCLEOTIDE SEQUENCE [LARGE SCALE GENOMIC DNA]</scope>
    <source>
        <strain evidence="1 2">SD-b</strain>
    </source>
</reference>